<dbReference type="SUPFAM" id="SSF48403">
    <property type="entry name" value="Ankyrin repeat"/>
    <property type="match status" value="1"/>
</dbReference>
<feature type="domain" description="Protein kinase" evidence="1">
    <location>
        <begin position="29"/>
        <end position="299"/>
    </location>
</feature>
<dbReference type="Pfam" id="PF12796">
    <property type="entry name" value="Ank_2"/>
    <property type="match status" value="1"/>
</dbReference>
<comment type="caution">
    <text evidence="2">The sequence shown here is derived from an EMBL/GenBank/DDBJ whole genome shotgun (WGS) entry which is preliminary data.</text>
</comment>
<dbReference type="GO" id="GO:0005524">
    <property type="term" value="F:ATP binding"/>
    <property type="evidence" value="ECO:0007669"/>
    <property type="project" value="InterPro"/>
</dbReference>
<dbReference type="VEuPathDB" id="GiardiaDB:GL50581_183"/>
<dbReference type="Gene3D" id="1.25.40.20">
    <property type="entry name" value="Ankyrin repeat-containing domain"/>
    <property type="match status" value="1"/>
</dbReference>
<dbReference type="InterPro" id="IPR002110">
    <property type="entry name" value="Ankyrin_rpt"/>
</dbReference>
<dbReference type="SUPFAM" id="SSF56112">
    <property type="entry name" value="Protein kinase-like (PK-like)"/>
    <property type="match status" value="1"/>
</dbReference>
<accession>V6TFU1</accession>
<keyword evidence="2" id="KW-0418">Kinase</keyword>
<dbReference type="GO" id="GO:0004674">
    <property type="term" value="F:protein serine/threonine kinase activity"/>
    <property type="evidence" value="ECO:0007669"/>
    <property type="project" value="UniProtKB-KW"/>
</dbReference>
<reference evidence="2 3" key="2">
    <citation type="journal article" date="2013" name="Genome Biol. Evol.">
        <title>Genome sequencing of Giardia lamblia genotypes A2 and B isolates (DH and GS) and comparative analysis with the genomes of genotypes A1 and E (WB and Pig).</title>
        <authorList>
            <person name="Adam R.D."/>
            <person name="Dahlstrom E.W."/>
            <person name="Martens C.A."/>
            <person name="Bruno D.P."/>
            <person name="Barbian K.D."/>
            <person name="Ricklefs S.M."/>
            <person name="Hernandez M.M."/>
            <person name="Narla N.P."/>
            <person name="Patel R.B."/>
            <person name="Porcella S.F."/>
            <person name="Nash T.E."/>
        </authorList>
    </citation>
    <scope>NUCLEOTIDE SEQUENCE [LARGE SCALE GENOMIC DNA]</scope>
    <source>
        <strain evidence="2 3">DH</strain>
    </source>
</reference>
<dbReference type="Pfam" id="PF00069">
    <property type="entry name" value="Pkinase"/>
    <property type="match status" value="1"/>
</dbReference>
<protein>
    <submittedName>
        <fullName evidence="2">Serine/threonine protein kinase</fullName>
    </submittedName>
</protein>
<dbReference type="PANTHER" id="PTHR24120">
    <property type="entry name" value="GH07239P"/>
    <property type="match status" value="1"/>
</dbReference>
<dbReference type="InterPro" id="IPR036770">
    <property type="entry name" value="Ankyrin_rpt-contain_sf"/>
</dbReference>
<dbReference type="Gene3D" id="3.30.200.20">
    <property type="entry name" value="Phosphorylase Kinase, domain 1"/>
    <property type="match status" value="1"/>
</dbReference>
<dbReference type="PROSITE" id="PS50011">
    <property type="entry name" value="PROTEIN_KINASE_DOM"/>
    <property type="match status" value="1"/>
</dbReference>
<dbReference type="AlphaFoldDB" id="V6TFU1"/>
<dbReference type="Proteomes" id="UP000018320">
    <property type="component" value="Unassembled WGS sequence"/>
</dbReference>
<dbReference type="VEuPathDB" id="GiardiaDB:GL50803_0015411"/>
<name>V6TFU1_GIAIN</name>
<dbReference type="InterPro" id="IPR011009">
    <property type="entry name" value="Kinase-like_dom_sf"/>
</dbReference>
<dbReference type="InterPro" id="IPR000719">
    <property type="entry name" value="Prot_kinase_dom"/>
</dbReference>
<dbReference type="PANTHER" id="PTHR24120:SF4">
    <property type="entry name" value="GH07239P"/>
    <property type="match status" value="1"/>
</dbReference>
<dbReference type="VEuPathDB" id="GiardiaDB:QR46_4803"/>
<dbReference type="EMBL" id="AHGT01000025">
    <property type="protein sequence ID" value="ESU37544.1"/>
    <property type="molecule type" value="Genomic_DNA"/>
</dbReference>
<proteinExistence type="predicted"/>
<organism evidence="2 3">
    <name type="scientific">Giardia intestinalis</name>
    <name type="common">Giardia lamblia</name>
    <dbReference type="NCBI Taxonomy" id="5741"/>
    <lineage>
        <taxon>Eukaryota</taxon>
        <taxon>Metamonada</taxon>
        <taxon>Diplomonadida</taxon>
        <taxon>Hexamitidae</taxon>
        <taxon>Giardiinae</taxon>
        <taxon>Giardia</taxon>
    </lineage>
</organism>
<dbReference type="Gene3D" id="1.10.510.10">
    <property type="entry name" value="Transferase(Phosphotransferase) domain 1"/>
    <property type="match status" value="1"/>
</dbReference>
<dbReference type="SMART" id="SM00248">
    <property type="entry name" value="ANK"/>
    <property type="match status" value="5"/>
</dbReference>
<sequence>MRKAQNFHFLGRLKSNWHEMSSIELPEGYRFQTTLAAGEYSMLFLAMGNDYQEVAIKSFDCTQMDDAQVSEIHRQALLLKSVNHPLVLKVYDVQMNITRTRLHVIMEPFFKTLQNLIDECEKANRSLLNNIVCQVAYQVIKGLHYLSTTNHVAVNEQGQEFSQDKIFHSFITPNDIVFNTSGVVKLMNIFPLEHRMLYEKGDASFPGLAYASPEFLNREYTECPADVWSAGACIFAMAMRRPPFNSTNVESLRVEVEEGKKDGLDISFSRELDDMLQRMMTPDQGYRPTAGDLLNDPSITEAAYEIEAGGLQNPWMAIGFSRPISQAVAPVSNDSPVLALDPNNVYPIAFDDNNPWERYWLNAPRPDATVDAASYTRGTIGEEVVARVPTPPPEMDMYATMDDAYKGANDESAYYAPDSYYGSAPTESVMDVAQVVRVETPPPESNAYADAGAQGNDYKVDDEAAAYALTSYYGDAPADSIMLTDDEVVHRVPTPPPEGVTDVVMKRSAPAPAPASAPLMETAPESKTVTALMNAVRTGKNDVVQRLVGEHSGDIGWKTPNEKKTALMVAADLGNAEAVELLAPCECGEVDSDGWRAIDYAAQNGNVRAVNALLQYEGDMPVVRKDGCTPLFQAVFWNKPDCVRALAPKYAGAATTSHYWQGEGFTALMEAAKCCRVECVEILAPYEAKMTDKKGHTALYHCEHAWDHILDDAKKEECIRILERA</sequence>
<evidence type="ECO:0000313" key="2">
    <source>
        <dbReference type="EMBL" id="ESU37544.1"/>
    </source>
</evidence>
<reference evidence="3" key="1">
    <citation type="submission" date="2012-02" db="EMBL/GenBank/DDBJ databases">
        <title>Genome sequencing of Giardia lamblia Genotypes A2 and B isolates (DH and GS) and comparative analysis with the genomes of Genotypes A1 and E (WB and Pig).</title>
        <authorList>
            <person name="Adam R."/>
            <person name="Dahlstrom E."/>
            <person name="Martens C."/>
            <person name="Bruno D."/>
            <person name="Barbian K."/>
            <person name="Porcella S.F."/>
            <person name="Nash T."/>
        </authorList>
    </citation>
    <scope>NUCLEOTIDE SEQUENCE</scope>
    <source>
        <strain evidence="3">DH</strain>
    </source>
</reference>
<evidence type="ECO:0000259" key="1">
    <source>
        <dbReference type="PROSITE" id="PS50011"/>
    </source>
</evidence>
<dbReference type="SMART" id="SM00220">
    <property type="entry name" value="S_TKc"/>
    <property type="match status" value="1"/>
</dbReference>
<keyword evidence="2" id="KW-0808">Transferase</keyword>
<keyword evidence="2" id="KW-0723">Serine/threonine-protein kinase</keyword>
<dbReference type="VEuPathDB" id="GiardiaDB:DHA2_15411"/>
<evidence type="ECO:0000313" key="3">
    <source>
        <dbReference type="Proteomes" id="UP000018320"/>
    </source>
</evidence>
<gene>
    <name evidence="2" type="ORF">DHA2_15411</name>
</gene>